<organism evidence="11 12">
    <name type="scientific">Loktanella atrilutea</name>
    <dbReference type="NCBI Taxonomy" id="366533"/>
    <lineage>
        <taxon>Bacteria</taxon>
        <taxon>Pseudomonadati</taxon>
        <taxon>Pseudomonadota</taxon>
        <taxon>Alphaproteobacteria</taxon>
        <taxon>Rhodobacterales</taxon>
        <taxon>Roseobacteraceae</taxon>
        <taxon>Loktanella</taxon>
    </lineage>
</organism>
<dbReference type="CDD" id="cd07571">
    <property type="entry name" value="ALP_N-acyl_transferase"/>
    <property type="match status" value="1"/>
</dbReference>
<evidence type="ECO:0000256" key="8">
    <source>
        <dbReference type="ARBA" id="ARBA00023315"/>
    </source>
</evidence>
<feature type="transmembrane region" description="Helical" evidence="9">
    <location>
        <begin position="190"/>
        <end position="207"/>
    </location>
</feature>
<dbReference type="NCBIfam" id="TIGR00546">
    <property type="entry name" value="lnt"/>
    <property type="match status" value="1"/>
</dbReference>
<evidence type="ECO:0000256" key="1">
    <source>
        <dbReference type="ARBA" id="ARBA00004651"/>
    </source>
</evidence>
<dbReference type="PANTHER" id="PTHR38686">
    <property type="entry name" value="APOLIPOPROTEIN N-ACYLTRANSFERASE"/>
    <property type="match status" value="1"/>
</dbReference>
<feature type="transmembrane region" description="Helical" evidence="9">
    <location>
        <begin position="92"/>
        <end position="115"/>
    </location>
</feature>
<evidence type="ECO:0000313" key="12">
    <source>
        <dbReference type="Proteomes" id="UP000183987"/>
    </source>
</evidence>
<comment type="similarity">
    <text evidence="2 9">Belongs to the CN hydrolase family. Apolipoprotein N-acyltransferase subfamily.</text>
</comment>
<sequence length="499" mass="54518">MTPLTDRLWRLGRWPRAFALVLLGVVVALGMAPLDWWWIAVPAWAVVLAVLTTEPALRSALWAALLIGLGYFGLTLRWLVDPFLVDAATWGWAAPLAVSLMALRESLFWVAGTLVARLIAPQRLSALVLCLTLAEALRGYLFTGFPWALIGHVLIPTPWAQLAAFGGPHLLTLLALTVAAGLVWMAQRRWTGAIPLIVAAAAAPLLVPGPDPVNPDAPVIRIVQPNAPQDQKWDPTQNLIFFQRMIAYTQAAPRPALIVWPETAVPDLLDYAQPELEAISEAAQGTPLVTGINRSQNGLYYNSLILLGRMGLVEQTYDKAHLVPFGEYTPFGELLKQFGVHGIATSEGGGFAKGPVPQPLIDLPGIGKARALICYEGIFAEEIATPERPRLLMMITNDAWFGKGAGPTQHLLQARLRAIEQGLPMVRSANTGISAMIDARGRVRAMIPLDRAGYVDAPLPPARAATLYVRWGDWPVMIFVVLGLILIALRNRRMRHELR</sequence>
<evidence type="ECO:0000256" key="7">
    <source>
        <dbReference type="ARBA" id="ARBA00023136"/>
    </source>
</evidence>
<comment type="catalytic activity">
    <reaction evidence="9">
        <text>N-terminal S-1,2-diacyl-sn-glyceryl-L-cysteinyl-[lipoprotein] + a glycerophospholipid = N-acyl-S-1,2-diacyl-sn-glyceryl-L-cysteinyl-[lipoprotein] + a 2-acyl-sn-glycero-3-phospholipid + H(+)</text>
        <dbReference type="Rhea" id="RHEA:48228"/>
        <dbReference type="Rhea" id="RHEA-COMP:14681"/>
        <dbReference type="Rhea" id="RHEA-COMP:14684"/>
        <dbReference type="ChEBI" id="CHEBI:15378"/>
        <dbReference type="ChEBI" id="CHEBI:136912"/>
        <dbReference type="ChEBI" id="CHEBI:140656"/>
        <dbReference type="ChEBI" id="CHEBI:140657"/>
        <dbReference type="ChEBI" id="CHEBI:140660"/>
        <dbReference type="EC" id="2.3.1.269"/>
    </reaction>
</comment>
<keyword evidence="5 9" id="KW-0812">Transmembrane</keyword>
<dbReference type="GO" id="GO:0016410">
    <property type="term" value="F:N-acyltransferase activity"/>
    <property type="evidence" value="ECO:0007669"/>
    <property type="project" value="UniProtKB-UniRule"/>
</dbReference>
<dbReference type="GO" id="GO:0005886">
    <property type="term" value="C:plasma membrane"/>
    <property type="evidence" value="ECO:0007669"/>
    <property type="project" value="UniProtKB-SubCell"/>
</dbReference>
<evidence type="ECO:0000256" key="4">
    <source>
        <dbReference type="ARBA" id="ARBA00022679"/>
    </source>
</evidence>
<comment type="subcellular location">
    <subcellularLocation>
        <location evidence="1 9">Cell membrane</location>
        <topology evidence="1 9">Multi-pass membrane protein</topology>
    </subcellularLocation>
</comment>
<evidence type="ECO:0000256" key="9">
    <source>
        <dbReference type="HAMAP-Rule" id="MF_01148"/>
    </source>
</evidence>
<dbReference type="GO" id="GO:0042158">
    <property type="term" value="P:lipoprotein biosynthetic process"/>
    <property type="evidence" value="ECO:0007669"/>
    <property type="project" value="UniProtKB-UniRule"/>
</dbReference>
<keyword evidence="8 9" id="KW-0012">Acyltransferase</keyword>
<keyword evidence="7 9" id="KW-0472">Membrane</keyword>
<protein>
    <recommendedName>
        <fullName evidence="9">Apolipoprotein N-acyltransferase</fullName>
        <shortName evidence="9">ALP N-acyltransferase</shortName>
        <ecNumber evidence="9">2.3.1.269</ecNumber>
    </recommendedName>
</protein>
<dbReference type="OrthoDB" id="9804277at2"/>
<feature type="domain" description="CN hydrolase" evidence="10">
    <location>
        <begin position="223"/>
        <end position="461"/>
    </location>
</feature>
<evidence type="ECO:0000256" key="3">
    <source>
        <dbReference type="ARBA" id="ARBA00022475"/>
    </source>
</evidence>
<accession>A0A1M5BQ25</accession>
<dbReference type="STRING" id="366533.SAMN05444339_106115"/>
<evidence type="ECO:0000256" key="5">
    <source>
        <dbReference type="ARBA" id="ARBA00022692"/>
    </source>
</evidence>
<dbReference type="InterPro" id="IPR004563">
    <property type="entry name" value="Apolipo_AcylTrfase"/>
</dbReference>
<keyword evidence="3 9" id="KW-1003">Cell membrane</keyword>
<feature type="transmembrane region" description="Helical" evidence="9">
    <location>
        <begin position="127"/>
        <end position="150"/>
    </location>
</feature>
<dbReference type="InterPro" id="IPR003010">
    <property type="entry name" value="C-N_Hydrolase"/>
</dbReference>
<comment type="function">
    <text evidence="9">Catalyzes the phospholipid dependent N-acylation of the N-terminal cysteine of apolipoprotein, the last step in lipoprotein maturation.</text>
</comment>
<dbReference type="PROSITE" id="PS50263">
    <property type="entry name" value="CN_HYDROLASE"/>
    <property type="match status" value="1"/>
</dbReference>
<dbReference type="HAMAP" id="MF_01148">
    <property type="entry name" value="Lnt"/>
    <property type="match status" value="1"/>
</dbReference>
<gene>
    <name evidence="9" type="primary">lnt</name>
    <name evidence="11" type="ORF">SAMN05444339_106115</name>
</gene>
<dbReference type="EC" id="2.3.1.269" evidence="9"/>
<feature type="transmembrane region" description="Helical" evidence="9">
    <location>
        <begin position="60"/>
        <end position="80"/>
    </location>
</feature>
<feature type="transmembrane region" description="Helical" evidence="9">
    <location>
        <begin position="471"/>
        <end position="489"/>
    </location>
</feature>
<evidence type="ECO:0000259" key="10">
    <source>
        <dbReference type="PROSITE" id="PS50263"/>
    </source>
</evidence>
<dbReference type="UniPathway" id="UPA00666"/>
<evidence type="ECO:0000313" key="11">
    <source>
        <dbReference type="EMBL" id="SHF44515.1"/>
    </source>
</evidence>
<dbReference type="PANTHER" id="PTHR38686:SF1">
    <property type="entry name" value="APOLIPOPROTEIN N-ACYLTRANSFERASE"/>
    <property type="match status" value="1"/>
</dbReference>
<feature type="transmembrane region" description="Helical" evidence="9">
    <location>
        <begin position="12"/>
        <end position="30"/>
    </location>
</feature>
<dbReference type="Pfam" id="PF00795">
    <property type="entry name" value="CN_hydrolase"/>
    <property type="match status" value="1"/>
</dbReference>
<dbReference type="InterPro" id="IPR036526">
    <property type="entry name" value="C-N_Hydrolase_sf"/>
</dbReference>
<dbReference type="SUPFAM" id="SSF56317">
    <property type="entry name" value="Carbon-nitrogen hydrolase"/>
    <property type="match status" value="1"/>
</dbReference>
<feature type="transmembrane region" description="Helical" evidence="9">
    <location>
        <begin position="36"/>
        <end position="53"/>
    </location>
</feature>
<keyword evidence="4 9" id="KW-0808">Transferase</keyword>
<dbReference type="Pfam" id="PF20154">
    <property type="entry name" value="LNT_N"/>
    <property type="match status" value="1"/>
</dbReference>
<dbReference type="EMBL" id="FQUE01000006">
    <property type="protein sequence ID" value="SHF44515.1"/>
    <property type="molecule type" value="Genomic_DNA"/>
</dbReference>
<keyword evidence="11" id="KW-0449">Lipoprotein</keyword>
<evidence type="ECO:0000256" key="2">
    <source>
        <dbReference type="ARBA" id="ARBA00010065"/>
    </source>
</evidence>
<keyword evidence="12" id="KW-1185">Reference proteome</keyword>
<feature type="transmembrane region" description="Helical" evidence="9">
    <location>
        <begin position="162"/>
        <end position="183"/>
    </location>
</feature>
<keyword evidence="6 9" id="KW-1133">Transmembrane helix</keyword>
<comment type="pathway">
    <text evidence="9">Protein modification; lipoprotein biosynthesis (N-acyl transfer).</text>
</comment>
<dbReference type="Proteomes" id="UP000183987">
    <property type="component" value="Unassembled WGS sequence"/>
</dbReference>
<proteinExistence type="inferred from homology"/>
<dbReference type="RefSeq" id="WP_072857761.1">
    <property type="nucleotide sequence ID" value="NZ_FQUE01000006.1"/>
</dbReference>
<name>A0A1M5BQ25_LOKAT</name>
<dbReference type="InterPro" id="IPR045378">
    <property type="entry name" value="LNT_N"/>
</dbReference>
<dbReference type="AlphaFoldDB" id="A0A1M5BQ25"/>
<reference evidence="12" key="1">
    <citation type="submission" date="2016-11" db="EMBL/GenBank/DDBJ databases">
        <authorList>
            <person name="Varghese N."/>
            <person name="Submissions S."/>
        </authorList>
    </citation>
    <scope>NUCLEOTIDE SEQUENCE [LARGE SCALE GENOMIC DNA]</scope>
    <source>
        <strain evidence="12">DSM 29326</strain>
    </source>
</reference>
<evidence type="ECO:0000256" key="6">
    <source>
        <dbReference type="ARBA" id="ARBA00022989"/>
    </source>
</evidence>
<dbReference type="Gene3D" id="3.60.110.10">
    <property type="entry name" value="Carbon-nitrogen hydrolase"/>
    <property type="match status" value="1"/>
</dbReference>